<protein>
    <recommendedName>
        <fullName evidence="6">Lipopolysaccharide assembly protein A domain-containing protein</fullName>
    </recommendedName>
</protein>
<accession>A0A0J6LDI8</accession>
<comment type="caution">
    <text evidence="7">The sequence shown here is derived from an EMBL/GenBank/DDBJ whole genome shotgun (WGS) entry which is preliminary data.</text>
</comment>
<reference evidence="7 8" key="1">
    <citation type="submission" date="2015-02" db="EMBL/GenBank/DDBJ databases">
        <title>Pseudomonas helleri sp. nov. and Pseudomonas weihenstephanensis sp. nov., isolated from raw cows milk.</title>
        <authorList>
            <person name="von Neubeck M."/>
            <person name="Huptas C."/>
            <person name="Wenning M."/>
            <person name="Scherer S."/>
        </authorList>
    </citation>
    <scope>NUCLEOTIDE SEQUENCE [LARGE SCALE GENOMIC DNA]</scope>
    <source>
        <strain evidence="7 8">DSM 29166</strain>
    </source>
</reference>
<keyword evidence="4 5" id="KW-0472">Membrane</keyword>
<sequence>MRSFKRTAVVVVALLVFFGVIIFILENQQPASLTFFGWHTAQLPASLFFVGALLVGLMIGPLLGYLAYWRKSAVLKRKLRTV</sequence>
<evidence type="ECO:0000256" key="1">
    <source>
        <dbReference type="ARBA" id="ARBA00022475"/>
    </source>
</evidence>
<dbReference type="RefSeq" id="WP_048365590.1">
    <property type="nucleotide sequence ID" value="NZ_JAAEBV010000001.1"/>
</dbReference>
<evidence type="ECO:0000256" key="4">
    <source>
        <dbReference type="ARBA" id="ARBA00023136"/>
    </source>
</evidence>
<proteinExistence type="predicted"/>
<keyword evidence="1" id="KW-1003">Cell membrane</keyword>
<evidence type="ECO:0000313" key="7">
    <source>
        <dbReference type="EMBL" id="KMN12426.1"/>
    </source>
</evidence>
<feature type="transmembrane region" description="Helical" evidence="5">
    <location>
        <begin position="45"/>
        <end position="68"/>
    </location>
</feature>
<dbReference type="AlphaFoldDB" id="A0A0J6M1D8"/>
<dbReference type="EMBL" id="JYLF01000008">
    <property type="protein sequence ID" value="KMN12426.1"/>
    <property type="molecule type" value="Genomic_DNA"/>
</dbReference>
<evidence type="ECO:0000313" key="8">
    <source>
        <dbReference type="Proteomes" id="UP000036325"/>
    </source>
</evidence>
<evidence type="ECO:0000256" key="3">
    <source>
        <dbReference type="ARBA" id="ARBA00022989"/>
    </source>
</evidence>
<feature type="transmembrane region" description="Helical" evidence="5">
    <location>
        <begin position="7"/>
        <end position="25"/>
    </location>
</feature>
<evidence type="ECO:0000259" key="6">
    <source>
        <dbReference type="Pfam" id="PF06305"/>
    </source>
</evidence>
<dbReference type="Pfam" id="PF06305">
    <property type="entry name" value="LapA_dom"/>
    <property type="match status" value="1"/>
</dbReference>
<evidence type="ECO:0000256" key="2">
    <source>
        <dbReference type="ARBA" id="ARBA00022692"/>
    </source>
</evidence>
<dbReference type="Proteomes" id="UP000036325">
    <property type="component" value="Unassembled WGS sequence"/>
</dbReference>
<dbReference type="PATRIC" id="fig|1608994.3.peg.4205"/>
<gene>
    <name evidence="7" type="ORF">TU86_17535</name>
</gene>
<organism evidence="7 8">
    <name type="scientific">Pseudomonas weihenstephanensis</name>
    <dbReference type="NCBI Taxonomy" id="1608994"/>
    <lineage>
        <taxon>Bacteria</taxon>
        <taxon>Pseudomonadati</taxon>
        <taxon>Pseudomonadota</taxon>
        <taxon>Gammaproteobacteria</taxon>
        <taxon>Pseudomonadales</taxon>
        <taxon>Pseudomonadaceae</taxon>
        <taxon>Pseudomonas</taxon>
    </lineage>
</organism>
<dbReference type="InterPro" id="IPR010445">
    <property type="entry name" value="LapA_dom"/>
</dbReference>
<dbReference type="GO" id="GO:0005886">
    <property type="term" value="C:plasma membrane"/>
    <property type="evidence" value="ECO:0007669"/>
    <property type="project" value="InterPro"/>
</dbReference>
<evidence type="ECO:0000256" key="5">
    <source>
        <dbReference type="SAM" id="Phobius"/>
    </source>
</evidence>
<feature type="domain" description="Lipopolysaccharide assembly protein A" evidence="6">
    <location>
        <begin position="26"/>
        <end position="80"/>
    </location>
</feature>
<accession>A0A0J6M1D8</accession>
<name>A0A0J6M1D8_9PSED</name>
<dbReference type="STRING" id="1608994.TU86_17535"/>
<keyword evidence="3 5" id="KW-1133">Transmembrane helix</keyword>
<dbReference type="OrthoDB" id="7032155at2"/>
<keyword evidence="2 5" id="KW-0812">Transmembrane</keyword>